<evidence type="ECO:0000256" key="1">
    <source>
        <dbReference type="ARBA" id="ARBA00022553"/>
    </source>
</evidence>
<keyword evidence="6" id="KW-1185">Reference proteome</keyword>
<reference evidence="5 6" key="1">
    <citation type="journal article" date="2016" name="Nat. Commun.">
        <title>Ectomycorrhizal ecology is imprinted in the genome of the dominant symbiotic fungus Cenococcum geophilum.</title>
        <authorList>
            <consortium name="DOE Joint Genome Institute"/>
            <person name="Peter M."/>
            <person name="Kohler A."/>
            <person name="Ohm R.A."/>
            <person name="Kuo A."/>
            <person name="Krutzmann J."/>
            <person name="Morin E."/>
            <person name="Arend M."/>
            <person name="Barry K.W."/>
            <person name="Binder M."/>
            <person name="Choi C."/>
            <person name="Clum A."/>
            <person name="Copeland A."/>
            <person name="Grisel N."/>
            <person name="Haridas S."/>
            <person name="Kipfer T."/>
            <person name="LaButti K."/>
            <person name="Lindquist E."/>
            <person name="Lipzen A."/>
            <person name="Maire R."/>
            <person name="Meier B."/>
            <person name="Mihaltcheva S."/>
            <person name="Molinier V."/>
            <person name="Murat C."/>
            <person name="Poggeler S."/>
            <person name="Quandt C.A."/>
            <person name="Sperisen C."/>
            <person name="Tritt A."/>
            <person name="Tisserant E."/>
            <person name="Crous P.W."/>
            <person name="Henrissat B."/>
            <person name="Nehls U."/>
            <person name="Egli S."/>
            <person name="Spatafora J.W."/>
            <person name="Grigoriev I.V."/>
            <person name="Martin F.M."/>
        </authorList>
    </citation>
    <scope>NUCLEOTIDE SEQUENCE [LARGE SCALE GENOMIC DNA]</scope>
    <source>
        <strain evidence="5 6">CBS 207.34</strain>
    </source>
</reference>
<gene>
    <name evidence="5" type="ORF">AOQ84DRAFT_286074</name>
</gene>
<evidence type="ECO:0000313" key="5">
    <source>
        <dbReference type="EMBL" id="OCL12003.1"/>
    </source>
</evidence>
<dbReference type="AlphaFoldDB" id="A0A8E2JWF4"/>
<proteinExistence type="predicted"/>
<protein>
    <recommendedName>
        <fullName evidence="4">Response regulatory domain-containing protein</fullName>
    </recommendedName>
</protein>
<evidence type="ECO:0000313" key="6">
    <source>
        <dbReference type="Proteomes" id="UP000250140"/>
    </source>
</evidence>
<accession>A0A8E2JWF4</accession>
<feature type="domain" description="Response regulatory" evidence="4">
    <location>
        <begin position="1"/>
        <end position="80"/>
    </location>
</feature>
<dbReference type="Proteomes" id="UP000250140">
    <property type="component" value="Unassembled WGS sequence"/>
</dbReference>
<name>A0A8E2JWF4_9PEZI</name>
<dbReference type="PROSITE" id="PS50110">
    <property type="entry name" value="RESPONSE_REGULATORY"/>
    <property type="match status" value="1"/>
</dbReference>
<dbReference type="EMBL" id="KV748945">
    <property type="protein sequence ID" value="OCL12003.1"/>
    <property type="molecule type" value="Genomic_DNA"/>
</dbReference>
<feature type="modified residue" description="4-aspartylphosphate" evidence="3">
    <location>
        <position position="2"/>
    </location>
</feature>
<keyword evidence="2" id="KW-0902">Two-component regulatory system</keyword>
<evidence type="ECO:0000256" key="3">
    <source>
        <dbReference type="PROSITE-ProRule" id="PRU00169"/>
    </source>
</evidence>
<dbReference type="InterPro" id="IPR011006">
    <property type="entry name" value="CheY-like_superfamily"/>
</dbReference>
<sequence length="99" mass="10479">MDISMPVLDGFAATRQIRDIEAEAAQCLPPMQTPAPSLIIALTGLASGRDQSEAFVSGFDLYMTKPVSFREVGRLLDNWQANGGATNVAVPHGSVSGMN</sequence>
<dbReference type="GO" id="GO:0000160">
    <property type="term" value="P:phosphorelay signal transduction system"/>
    <property type="evidence" value="ECO:0007669"/>
    <property type="project" value="UniProtKB-KW"/>
</dbReference>
<evidence type="ECO:0000256" key="2">
    <source>
        <dbReference type="ARBA" id="ARBA00023012"/>
    </source>
</evidence>
<dbReference type="OrthoDB" id="303614at2759"/>
<dbReference type="Gene3D" id="3.40.50.2300">
    <property type="match status" value="1"/>
</dbReference>
<keyword evidence="1 3" id="KW-0597">Phosphoprotein</keyword>
<dbReference type="SUPFAM" id="SSF52172">
    <property type="entry name" value="CheY-like"/>
    <property type="match status" value="1"/>
</dbReference>
<organism evidence="5 6">
    <name type="scientific">Glonium stellatum</name>
    <dbReference type="NCBI Taxonomy" id="574774"/>
    <lineage>
        <taxon>Eukaryota</taxon>
        <taxon>Fungi</taxon>
        <taxon>Dikarya</taxon>
        <taxon>Ascomycota</taxon>
        <taxon>Pezizomycotina</taxon>
        <taxon>Dothideomycetes</taxon>
        <taxon>Pleosporomycetidae</taxon>
        <taxon>Gloniales</taxon>
        <taxon>Gloniaceae</taxon>
        <taxon>Glonium</taxon>
    </lineage>
</organism>
<dbReference type="PANTHER" id="PTHR45339">
    <property type="entry name" value="HYBRID SIGNAL TRANSDUCTION HISTIDINE KINASE J"/>
    <property type="match status" value="1"/>
</dbReference>
<evidence type="ECO:0000259" key="4">
    <source>
        <dbReference type="PROSITE" id="PS50110"/>
    </source>
</evidence>
<dbReference type="PANTHER" id="PTHR45339:SF1">
    <property type="entry name" value="HYBRID SIGNAL TRANSDUCTION HISTIDINE KINASE J"/>
    <property type="match status" value="1"/>
</dbReference>
<dbReference type="InterPro" id="IPR001789">
    <property type="entry name" value="Sig_transdc_resp-reg_receiver"/>
</dbReference>